<feature type="transmembrane region" description="Helical" evidence="8">
    <location>
        <begin position="98"/>
        <end position="118"/>
    </location>
</feature>
<dbReference type="Gene3D" id="1.10.287.1260">
    <property type="match status" value="1"/>
</dbReference>
<keyword evidence="6 8" id="KW-0472">Membrane</keyword>
<dbReference type="InterPro" id="IPR006686">
    <property type="entry name" value="MscS_channel_CS"/>
</dbReference>
<evidence type="ECO:0000313" key="11">
    <source>
        <dbReference type="EMBL" id="EMA45695.1"/>
    </source>
</evidence>
<evidence type="ECO:0000259" key="9">
    <source>
        <dbReference type="Pfam" id="PF00924"/>
    </source>
</evidence>
<evidence type="ECO:0000256" key="8">
    <source>
        <dbReference type="SAM" id="Phobius"/>
    </source>
</evidence>
<dbReference type="GO" id="GO:0005886">
    <property type="term" value="C:plasma membrane"/>
    <property type="evidence" value="ECO:0007669"/>
    <property type="project" value="UniProtKB-SubCell"/>
</dbReference>
<dbReference type="EMBL" id="AOMA01000016">
    <property type="protein sequence ID" value="EMA45695.1"/>
    <property type="molecule type" value="Genomic_DNA"/>
</dbReference>
<feature type="transmembrane region" description="Helical" evidence="8">
    <location>
        <begin position="20"/>
        <end position="37"/>
    </location>
</feature>
<feature type="domain" description="Mechanosensitive ion channel MscS C-terminal" evidence="10">
    <location>
        <begin position="257"/>
        <end position="342"/>
    </location>
</feature>
<comment type="caution">
    <text evidence="11">The sequence shown here is derived from an EMBL/GenBank/DDBJ whole genome shotgun (WGS) entry which is preliminary data.</text>
</comment>
<comment type="subcellular location">
    <subcellularLocation>
        <location evidence="1">Cell membrane</location>
        <topology evidence="1">Multi-pass membrane protein</topology>
    </subcellularLocation>
</comment>
<name>M0MMM2_9EURY</name>
<evidence type="ECO:0000256" key="4">
    <source>
        <dbReference type="ARBA" id="ARBA00022692"/>
    </source>
</evidence>
<dbReference type="PROSITE" id="PS01246">
    <property type="entry name" value="UPF0003"/>
    <property type="match status" value="1"/>
</dbReference>
<proteinExistence type="inferred from homology"/>
<dbReference type="OrthoDB" id="31543at2157"/>
<protein>
    <submittedName>
        <fullName evidence="11">Mechanosensitive ion channel protein MscS</fullName>
    </submittedName>
</protein>
<feature type="compositionally biased region" description="Basic and acidic residues" evidence="7">
    <location>
        <begin position="349"/>
        <end position="361"/>
    </location>
</feature>
<dbReference type="InterPro" id="IPR049278">
    <property type="entry name" value="MS_channel_C"/>
</dbReference>
<dbReference type="Proteomes" id="UP000011607">
    <property type="component" value="Unassembled WGS sequence"/>
</dbReference>
<feature type="transmembrane region" description="Helical" evidence="8">
    <location>
        <begin position="57"/>
        <end position="78"/>
    </location>
</feature>
<dbReference type="InterPro" id="IPR011014">
    <property type="entry name" value="MscS_channel_TM-2"/>
</dbReference>
<keyword evidence="3" id="KW-1003">Cell membrane</keyword>
<evidence type="ECO:0000259" key="10">
    <source>
        <dbReference type="Pfam" id="PF21082"/>
    </source>
</evidence>
<comment type="similarity">
    <text evidence="2">Belongs to the MscS (TC 1.A.23) family.</text>
</comment>
<evidence type="ECO:0000313" key="12">
    <source>
        <dbReference type="Proteomes" id="UP000011607"/>
    </source>
</evidence>
<gene>
    <name evidence="11" type="ORF">C446_02070</name>
</gene>
<feature type="domain" description="Mechanosensitive ion channel MscS" evidence="9">
    <location>
        <begin position="188"/>
        <end position="250"/>
    </location>
</feature>
<dbReference type="PANTHER" id="PTHR30221:SF20">
    <property type="entry name" value="SMALL-CONDUCTANCE MECHANOSENSITIVE CHANNEL"/>
    <property type="match status" value="1"/>
</dbReference>
<evidence type="ECO:0000256" key="1">
    <source>
        <dbReference type="ARBA" id="ARBA00004651"/>
    </source>
</evidence>
<dbReference type="AlphaFoldDB" id="M0MMM2"/>
<dbReference type="PANTHER" id="PTHR30221">
    <property type="entry name" value="SMALL-CONDUCTANCE MECHANOSENSITIVE CHANNEL"/>
    <property type="match status" value="1"/>
</dbReference>
<evidence type="ECO:0000256" key="2">
    <source>
        <dbReference type="ARBA" id="ARBA00008017"/>
    </source>
</evidence>
<dbReference type="InterPro" id="IPR045275">
    <property type="entry name" value="MscS_archaea/bacteria_type"/>
</dbReference>
<dbReference type="InterPro" id="IPR010920">
    <property type="entry name" value="LSM_dom_sf"/>
</dbReference>
<dbReference type="GO" id="GO:0008381">
    <property type="term" value="F:mechanosensitive monoatomic ion channel activity"/>
    <property type="evidence" value="ECO:0007669"/>
    <property type="project" value="InterPro"/>
</dbReference>
<dbReference type="eggNOG" id="arCOG01568">
    <property type="taxonomic scope" value="Archaea"/>
</dbReference>
<dbReference type="InterPro" id="IPR006685">
    <property type="entry name" value="MscS_channel_2nd"/>
</dbReference>
<evidence type="ECO:0000256" key="6">
    <source>
        <dbReference type="ARBA" id="ARBA00023136"/>
    </source>
</evidence>
<feature type="transmembrane region" description="Helical" evidence="8">
    <location>
        <begin position="139"/>
        <end position="161"/>
    </location>
</feature>
<feature type="transmembrane region" description="Helical" evidence="8">
    <location>
        <begin position="167"/>
        <end position="197"/>
    </location>
</feature>
<evidence type="ECO:0000256" key="3">
    <source>
        <dbReference type="ARBA" id="ARBA00022475"/>
    </source>
</evidence>
<dbReference type="InterPro" id="IPR023408">
    <property type="entry name" value="MscS_beta-dom_sf"/>
</dbReference>
<dbReference type="Gene3D" id="3.30.70.100">
    <property type="match status" value="1"/>
</dbReference>
<feature type="region of interest" description="Disordered" evidence="7">
    <location>
        <begin position="344"/>
        <end position="414"/>
    </location>
</feature>
<evidence type="ECO:0000256" key="7">
    <source>
        <dbReference type="SAM" id="MobiDB-lite"/>
    </source>
</evidence>
<accession>M0MMM2</accession>
<dbReference type="STRING" id="1227454.C446_02070"/>
<keyword evidence="12" id="KW-1185">Reference proteome</keyword>
<dbReference type="SUPFAM" id="SSF82861">
    <property type="entry name" value="Mechanosensitive channel protein MscS (YggB), transmembrane region"/>
    <property type="match status" value="1"/>
</dbReference>
<dbReference type="SUPFAM" id="SSF50182">
    <property type="entry name" value="Sm-like ribonucleoproteins"/>
    <property type="match status" value="1"/>
</dbReference>
<evidence type="ECO:0000256" key="5">
    <source>
        <dbReference type="ARBA" id="ARBA00022989"/>
    </source>
</evidence>
<dbReference type="InterPro" id="IPR011066">
    <property type="entry name" value="MscS_channel_C_sf"/>
</dbReference>
<reference evidence="11 12" key="1">
    <citation type="journal article" date="2014" name="PLoS Genet.">
        <title>Phylogenetically driven sequencing of extremely halophilic archaea reveals strategies for static and dynamic osmo-response.</title>
        <authorList>
            <person name="Becker E.A."/>
            <person name="Seitzer P.M."/>
            <person name="Tritt A."/>
            <person name="Larsen D."/>
            <person name="Krusor M."/>
            <person name="Yao A.I."/>
            <person name="Wu D."/>
            <person name="Madern D."/>
            <person name="Eisen J.A."/>
            <person name="Darling A.E."/>
            <person name="Facciotti M.T."/>
        </authorList>
    </citation>
    <scope>NUCLEOTIDE SEQUENCE [LARGE SCALE GENOMIC DNA]</scope>
    <source>
        <strain evidence="11 12">JCM 10879</strain>
    </source>
</reference>
<feature type="compositionally biased region" description="Basic and acidic residues" evidence="7">
    <location>
        <begin position="380"/>
        <end position="397"/>
    </location>
</feature>
<feature type="compositionally biased region" description="Basic and acidic residues" evidence="7">
    <location>
        <begin position="404"/>
        <end position="414"/>
    </location>
</feature>
<dbReference type="Pfam" id="PF00924">
    <property type="entry name" value="MS_channel_2nd"/>
    <property type="match status" value="1"/>
</dbReference>
<organism evidence="11 12">
    <name type="scientific">Halobiforma nitratireducens JCM 10879</name>
    <dbReference type="NCBI Taxonomy" id="1227454"/>
    <lineage>
        <taxon>Archaea</taxon>
        <taxon>Methanobacteriati</taxon>
        <taxon>Methanobacteriota</taxon>
        <taxon>Stenosarchaea group</taxon>
        <taxon>Halobacteria</taxon>
        <taxon>Halobacteriales</taxon>
        <taxon>Natrialbaceae</taxon>
        <taxon>Halobiforma</taxon>
    </lineage>
</organism>
<dbReference type="RefSeq" id="WP_006671386.1">
    <property type="nucleotide sequence ID" value="NZ_AOMA01000016.1"/>
</dbReference>
<dbReference type="Pfam" id="PF21082">
    <property type="entry name" value="MS_channel_3rd"/>
    <property type="match status" value="1"/>
</dbReference>
<sequence length="414" mass="45402">MSVILAGLDWLSQTVESTELRLVVTVVALGFLLVVLFTHRNVQRWVTDRSKPLYGDLAAFGLLTGTCLFSLGIVVGVWGQTAELQQQVSDSAIGGEVIARAIVSFILLVATFIIIRFLKRVLDEVFGSATTVTDHQREITHRTTQVVVWSVSLVIVLGVWIDDLGGLLVGAGFLGIVVGMAARQTLGTVLAGFVLMFARPFEIGDWIVVEDEEGIVTDISIVNTRIQSFDGEYIMIPNDVIASSTVTNRSKRGRLRIEIDVGVDYDADVDQAADILEDVLSDLEYALDAPMPQIVSKEFGDSGVVLGARFWIDKPRSQWRWQARTAAINAIKREFDAEGVDIPYPQRELSSRDETDVRIDPTSRAGGGETDVETASSRDGGSKAEPDPEPDPEREPENGNGGGREYRMRHPEDN</sequence>
<dbReference type="Gene3D" id="2.30.30.60">
    <property type="match status" value="1"/>
</dbReference>
<dbReference type="PATRIC" id="fig|1227454.3.peg.414"/>
<dbReference type="SUPFAM" id="SSF82689">
    <property type="entry name" value="Mechanosensitive channel protein MscS (YggB), C-terminal domain"/>
    <property type="match status" value="1"/>
</dbReference>
<keyword evidence="4 8" id="KW-0812">Transmembrane</keyword>
<keyword evidence="5 8" id="KW-1133">Transmembrane helix</keyword>